<keyword evidence="2" id="KW-1185">Reference proteome</keyword>
<dbReference type="Gene3D" id="3.90.550.20">
    <property type="match status" value="1"/>
</dbReference>
<dbReference type="Pfam" id="PF05704">
    <property type="entry name" value="Caps_synth"/>
    <property type="match status" value="1"/>
</dbReference>
<dbReference type="InterPro" id="IPR008441">
    <property type="entry name" value="AfumC-like_glycosyl_Trfase"/>
</dbReference>
<evidence type="ECO:0000313" key="2">
    <source>
        <dbReference type="Proteomes" id="UP001229025"/>
    </source>
</evidence>
<name>A0ABT6UK77_9GAMM</name>
<dbReference type="PANTHER" id="PTHR31834:SF1">
    <property type="entry name" value="INITIATION-SPECIFIC ALPHA-1,6-MANNOSYLTRANSFERASE"/>
    <property type="match status" value="1"/>
</dbReference>
<dbReference type="InterPro" id="IPR029044">
    <property type="entry name" value="Nucleotide-diphossugar_trans"/>
</dbReference>
<comment type="caution">
    <text evidence="1">The sequence shown here is derived from an EMBL/GenBank/DDBJ whole genome shotgun (WGS) entry which is preliminary data.</text>
</comment>
<reference evidence="2" key="1">
    <citation type="submission" date="2023-07" db="EMBL/GenBank/DDBJ databases">
        <title>Genome-based characterization of strain KMM 296 and proposal for reclassification of Cobetia litoralis and Cobetia pacifica, and emended description of the species Cobetia amphilecti and Cobetia marina.</title>
        <authorList>
            <person name="Balabanova L."/>
            <person name="Nedashkovskaya O."/>
        </authorList>
    </citation>
    <scope>NUCLEOTIDE SEQUENCE [LARGE SCALE GENOMIC DNA]</scope>
    <source>
        <strain evidence="2">NRIC 0815</strain>
    </source>
</reference>
<dbReference type="EMBL" id="JASCSA010000001">
    <property type="protein sequence ID" value="MDI5883119.1"/>
    <property type="molecule type" value="Genomic_DNA"/>
</dbReference>
<proteinExistence type="predicted"/>
<evidence type="ECO:0000313" key="1">
    <source>
        <dbReference type="EMBL" id="MDI5883119.1"/>
    </source>
</evidence>
<accession>A0ABT6UK77</accession>
<gene>
    <name evidence="1" type="ORF">QLT01_01965</name>
</gene>
<dbReference type="Proteomes" id="UP001229025">
    <property type="component" value="Unassembled WGS sequence"/>
</dbReference>
<dbReference type="SUPFAM" id="SSF53448">
    <property type="entry name" value="Nucleotide-diphospho-sugar transferases"/>
    <property type="match status" value="1"/>
</dbReference>
<organism evidence="1 2">
    <name type="scientific">Cobetia amphilecti</name>
    <dbReference type="NCBI Taxonomy" id="1055104"/>
    <lineage>
        <taxon>Bacteria</taxon>
        <taxon>Pseudomonadati</taxon>
        <taxon>Pseudomonadota</taxon>
        <taxon>Gammaproteobacteria</taxon>
        <taxon>Oceanospirillales</taxon>
        <taxon>Halomonadaceae</taxon>
        <taxon>Cobetia</taxon>
    </lineage>
</organism>
<dbReference type="PANTHER" id="PTHR31834">
    <property type="entry name" value="INITIATION-SPECIFIC ALPHA-1,6-MANNOSYLTRANSFERASE"/>
    <property type="match status" value="1"/>
</dbReference>
<sequence length="353" mass="40689">MINAFIRSDTFENKGYWLRKHVAWFSHRYNAHYGIAQLSPQSPRYQVARDSLAELQRASSLGPNPGAATQSQAQSKIIWMYWDAPLESAPEVVRLSVRSWQALNPDYEVRLLSDDNIQQVLGFDFLAAFELSTVRLNPAIKADVLRLYLLSRYGGVWADSTTFCLTPLSEWLPVAMSELGFFTFRQSKAPARPMEVWFIAAVQGREIVTHTLGLFLEHLFLPRRSAIFISNRAKNHAKLGVGRQHPELLYADFVRRAERFGFMPYFSFSYYLNDSLREYLTSADIERFMSLENRYVGNGEEFEAFQEALVSKQTYKRDYQQRHVFLKRKDYLLSLLADTKEAEARVSVSSSSA</sequence>
<dbReference type="InterPro" id="IPR039367">
    <property type="entry name" value="Och1-like"/>
</dbReference>
<protein>
    <submittedName>
        <fullName evidence="1">Capsular polysaccharide synthesis protein</fullName>
    </submittedName>
</protein>
<dbReference type="RefSeq" id="WP_284726186.1">
    <property type="nucleotide sequence ID" value="NZ_JASCSA010000001.1"/>
</dbReference>